<dbReference type="InterPro" id="IPR046816">
    <property type="entry name" value="MmeI_Mtase"/>
</dbReference>
<accession>R4Z2S3</accession>
<dbReference type="Pfam" id="PF20464">
    <property type="entry name" value="MmeI_N"/>
    <property type="match status" value="1"/>
</dbReference>
<protein>
    <recommendedName>
        <fullName evidence="1">site-specific DNA-methyltransferase (adenine-specific)</fullName>
        <ecNumber evidence="1">2.1.1.72</ecNumber>
    </recommendedName>
</protein>
<gene>
    <name evidence="9" type="ORF">BN381_610013</name>
</gene>
<dbReference type="EC" id="2.1.1.72" evidence="1"/>
<evidence type="ECO:0000256" key="1">
    <source>
        <dbReference type="ARBA" id="ARBA00011900"/>
    </source>
</evidence>
<dbReference type="PRINTS" id="PR00507">
    <property type="entry name" value="N12N6MTFRASE"/>
</dbReference>
<dbReference type="STRING" id="1229780.BN381_610013"/>
<feature type="domain" description="MmeI-like N-terminal" evidence="5">
    <location>
        <begin position="10"/>
        <end position="176"/>
    </location>
</feature>
<dbReference type="EMBL" id="CANL01000058">
    <property type="protein sequence ID" value="CCM65229.1"/>
    <property type="molecule type" value="Genomic_DNA"/>
</dbReference>
<feature type="domain" description="MmeI-like DNA-methyltransferase" evidence="8">
    <location>
        <begin position="335"/>
        <end position="570"/>
    </location>
</feature>
<dbReference type="GO" id="GO:0009007">
    <property type="term" value="F:site-specific DNA-methyltransferase (adenine-specific) activity"/>
    <property type="evidence" value="ECO:0007669"/>
    <property type="project" value="UniProtKB-EC"/>
</dbReference>
<keyword evidence="10" id="KW-1185">Reference proteome</keyword>
<feature type="domain" description="MmeI-like target recognition" evidence="7">
    <location>
        <begin position="737"/>
        <end position="830"/>
    </location>
</feature>
<dbReference type="eggNOG" id="COG1002">
    <property type="taxonomic scope" value="Bacteria"/>
</dbReference>
<evidence type="ECO:0000259" key="6">
    <source>
        <dbReference type="Pfam" id="PF20465"/>
    </source>
</evidence>
<dbReference type="SUPFAM" id="SSF53335">
    <property type="entry name" value="S-adenosyl-L-methionine-dependent methyltransferases"/>
    <property type="match status" value="1"/>
</dbReference>
<dbReference type="RefSeq" id="WP_012229756.1">
    <property type="nucleotide sequence ID" value="NZ_HG422565.1"/>
</dbReference>
<comment type="caution">
    <text evidence="9">The sequence shown here is derived from an EMBL/GenBank/DDBJ whole genome shotgun (WGS) entry which is preliminary data.</text>
</comment>
<comment type="catalytic activity">
    <reaction evidence="4">
        <text>a 2'-deoxyadenosine in DNA + S-adenosyl-L-methionine = an N(6)-methyl-2'-deoxyadenosine in DNA + S-adenosyl-L-homocysteine + H(+)</text>
        <dbReference type="Rhea" id="RHEA:15197"/>
        <dbReference type="Rhea" id="RHEA-COMP:12418"/>
        <dbReference type="Rhea" id="RHEA-COMP:12419"/>
        <dbReference type="ChEBI" id="CHEBI:15378"/>
        <dbReference type="ChEBI" id="CHEBI:57856"/>
        <dbReference type="ChEBI" id="CHEBI:59789"/>
        <dbReference type="ChEBI" id="CHEBI:90615"/>
        <dbReference type="ChEBI" id="CHEBI:90616"/>
        <dbReference type="EC" id="2.1.1.72"/>
    </reaction>
</comment>
<dbReference type="OrthoDB" id="9784823at2"/>
<dbReference type="Proteomes" id="UP000018291">
    <property type="component" value="Unassembled WGS sequence"/>
</dbReference>
<dbReference type="Pfam" id="PF20466">
    <property type="entry name" value="MmeI_TRD"/>
    <property type="match status" value="1"/>
</dbReference>
<feature type="domain" description="MmeI-like helicase spacer" evidence="6">
    <location>
        <begin position="184"/>
        <end position="257"/>
    </location>
</feature>
<dbReference type="GO" id="GO:0032259">
    <property type="term" value="P:methylation"/>
    <property type="evidence" value="ECO:0007669"/>
    <property type="project" value="UniProtKB-KW"/>
</dbReference>
<organism evidence="9 10">
    <name type="scientific">Candidatus Neomicrothrix parvicella RN1</name>
    <dbReference type="NCBI Taxonomy" id="1229780"/>
    <lineage>
        <taxon>Bacteria</taxon>
        <taxon>Bacillati</taxon>
        <taxon>Actinomycetota</taxon>
        <taxon>Acidimicrobiia</taxon>
        <taxon>Acidimicrobiales</taxon>
        <taxon>Microthrixaceae</taxon>
        <taxon>Candidatus Neomicrothrix</taxon>
    </lineage>
</organism>
<evidence type="ECO:0000313" key="9">
    <source>
        <dbReference type="EMBL" id="CCM65229.1"/>
    </source>
</evidence>
<dbReference type="Pfam" id="PF20465">
    <property type="entry name" value="MmeI_hel"/>
    <property type="match status" value="1"/>
</dbReference>
<dbReference type="InterPro" id="IPR046820">
    <property type="entry name" value="MmeI_TRD"/>
</dbReference>
<name>R4Z2S3_9ACTN</name>
<dbReference type="PANTHER" id="PTHR33841">
    <property type="entry name" value="DNA METHYLTRANSFERASE YEEA-RELATED"/>
    <property type="match status" value="1"/>
</dbReference>
<evidence type="ECO:0000259" key="7">
    <source>
        <dbReference type="Pfam" id="PF20466"/>
    </source>
</evidence>
<dbReference type="PANTHER" id="PTHR33841:SF1">
    <property type="entry name" value="DNA METHYLTRANSFERASE A"/>
    <property type="match status" value="1"/>
</dbReference>
<evidence type="ECO:0000256" key="4">
    <source>
        <dbReference type="ARBA" id="ARBA00047942"/>
    </source>
</evidence>
<evidence type="ECO:0000256" key="3">
    <source>
        <dbReference type="ARBA" id="ARBA00022679"/>
    </source>
</evidence>
<dbReference type="Gene3D" id="3.40.50.150">
    <property type="entry name" value="Vaccinia Virus protein VP39"/>
    <property type="match status" value="1"/>
</dbReference>
<dbReference type="InterPro" id="IPR029063">
    <property type="entry name" value="SAM-dependent_MTases_sf"/>
</dbReference>
<dbReference type="HOGENOM" id="CLU_005831_1_1_11"/>
<dbReference type="AlphaFoldDB" id="R4Z2S3"/>
<evidence type="ECO:0000313" key="10">
    <source>
        <dbReference type="Proteomes" id="UP000018291"/>
    </source>
</evidence>
<dbReference type="InterPro" id="IPR050953">
    <property type="entry name" value="N4_N6_ade-DNA_methylase"/>
</dbReference>
<dbReference type="InterPro" id="IPR046819">
    <property type="entry name" value="MmeI_hel"/>
</dbReference>
<sequence length="944" mass="105900">MPDENALKERIAKFLKHFALLDGDEKGEAQVFLDRFFQALGHEGAKEAGAVLEDRVRGEDSIHFADLMWNDVVLFEMKKRGEDLKRHYAQAERYWLQKTKGRPRYVVTCNFDEFWIYDFEHQMYQPIEIVPTPQLHTRWEAFGFMLPKPIEPLFDQNLEEVSKSAAGSIADMTASLIAAGIDRHRAQRFAMQCVTAMFAEDTALLPRHLFTRAVADSVEGSADAFDVVFGLFREMNSPGKTAGGRFEGTPYFNGDLYADAAGFALPEEALVTLKHVSALDWSKIQPEIFGTLFEQFLDDEQRHSLGAHFTTARDIMRVVRPTIVDPFVERIQRARTQKTLGEIETELTQLKIIDPACGSGNFLYVAYRELRKLETLIEEKRNTLSKRRRVRTDRLALVSPNQFYGIDVDSFAIEIARITLLIAKQLTAFERSGVENPLPLDNLDQNIVVGDALFDSWPEFDICIGNPPYIGRRQLAGLRGPAYVAKLDSEFPEVGGLADYVVYWIRLAHERLSGGGRAGLVCTNSIAQSSSRKHGLDYIIETGGTVTEAVTSMPWSGKAAVTVAIINWTKGPDDRKPILWTDRDTAIEVKEINGSLRQTLDLSGAKGLKSNSRPKVFFQGQTVGNTEAFVLTTEEARALTKEDPASRTVLHPYIIGDEILKTGRPGRWVIDIVAPDATAARAVAPGAYGRLRLRALPEREKKARAEAITNAEIRREHPNARLNWHHRNFLARWWQQSYRRAELFDKVTESDRYIVLSRVASENRRPVFAFVSSENRASDAVQCFSFDDDYSLGILHSTPHQYWFLERCTFLEVRPRYTPTTVFDSFPWPQDPDPGSVQSVANAMRVVLEVRAELTDAGLSLAAQYESLSDPGVNRLRNAHNALDEAVVAAYGLNDREDLVAQLLALNLKVFAEESVGGAVTPPGPPPGVGGTRTTDFFFPAPEL</sequence>
<proteinExistence type="predicted"/>
<dbReference type="Pfam" id="PF20473">
    <property type="entry name" value="MmeI_Mtase"/>
    <property type="match status" value="1"/>
</dbReference>
<dbReference type="InterPro" id="IPR002052">
    <property type="entry name" value="DNA_methylase_N6_adenine_CS"/>
</dbReference>
<keyword evidence="3 9" id="KW-0808">Transferase</keyword>
<dbReference type="GO" id="GO:0003676">
    <property type="term" value="F:nucleic acid binding"/>
    <property type="evidence" value="ECO:0007669"/>
    <property type="project" value="InterPro"/>
</dbReference>
<evidence type="ECO:0000259" key="5">
    <source>
        <dbReference type="Pfam" id="PF20464"/>
    </source>
</evidence>
<reference evidence="9 10" key="1">
    <citation type="journal article" date="2013" name="ISME J.">
        <title>Metabolic model for the filamentous 'Candidatus Microthrix parvicella' based on genomic and metagenomic analyses.</title>
        <authorList>
            <person name="Jon McIlroy S."/>
            <person name="Kristiansen R."/>
            <person name="Albertsen M."/>
            <person name="Michael Karst S."/>
            <person name="Rossetti S."/>
            <person name="Lund Nielsen J."/>
            <person name="Tandoi V."/>
            <person name="James Seviour R."/>
            <person name="Nielsen P.H."/>
        </authorList>
    </citation>
    <scope>NUCLEOTIDE SEQUENCE [LARGE SCALE GENOMIC DNA]</scope>
    <source>
        <strain evidence="9 10">RN1</strain>
    </source>
</reference>
<evidence type="ECO:0000259" key="8">
    <source>
        <dbReference type="Pfam" id="PF20473"/>
    </source>
</evidence>
<dbReference type="InterPro" id="IPR046817">
    <property type="entry name" value="MmeI_N"/>
</dbReference>
<dbReference type="PROSITE" id="PS00092">
    <property type="entry name" value="N6_MTASE"/>
    <property type="match status" value="1"/>
</dbReference>
<keyword evidence="2 9" id="KW-0489">Methyltransferase</keyword>
<evidence type="ECO:0000256" key="2">
    <source>
        <dbReference type="ARBA" id="ARBA00022603"/>
    </source>
</evidence>